<keyword evidence="2" id="KW-1185">Reference proteome</keyword>
<dbReference type="SUPFAM" id="SSF51004">
    <property type="entry name" value="C-terminal (heme d1) domain of cytochrome cd1-nitrite reductase"/>
    <property type="match status" value="1"/>
</dbReference>
<feature type="non-terminal residue" evidence="1">
    <location>
        <position position="1"/>
    </location>
</feature>
<evidence type="ECO:0000313" key="1">
    <source>
        <dbReference type="EMBL" id="MFD1052500.1"/>
    </source>
</evidence>
<evidence type="ECO:0000313" key="2">
    <source>
        <dbReference type="Proteomes" id="UP001597045"/>
    </source>
</evidence>
<protein>
    <recommendedName>
        <fullName evidence="3">Lipoprotein LpqB beta-propeller domain-containing protein</fullName>
    </recommendedName>
</protein>
<dbReference type="EMBL" id="JBHTIS010004472">
    <property type="protein sequence ID" value="MFD1052500.1"/>
    <property type="molecule type" value="Genomic_DNA"/>
</dbReference>
<organism evidence="1 2">
    <name type="scientific">Kibdelosporangium lantanae</name>
    <dbReference type="NCBI Taxonomy" id="1497396"/>
    <lineage>
        <taxon>Bacteria</taxon>
        <taxon>Bacillati</taxon>
        <taxon>Actinomycetota</taxon>
        <taxon>Actinomycetes</taxon>
        <taxon>Pseudonocardiales</taxon>
        <taxon>Pseudonocardiaceae</taxon>
        <taxon>Kibdelosporangium</taxon>
    </lineage>
</organism>
<gene>
    <name evidence="1" type="ORF">ACFQ1S_46380</name>
</gene>
<comment type="caution">
    <text evidence="1">The sequence shown here is derived from an EMBL/GenBank/DDBJ whole genome shotgun (WGS) entry which is preliminary data.</text>
</comment>
<sequence>EQPTPQADPVYAYSTAAGLRVMRGADPIVQLPADQIGDAEWAADGSRFVAATSKELVSIDVRAGTVTKAPCTCSDIAIAAGKIFATKEYGSKEATVYDLATLKMVGTNRFDLAVQRMDGASDRLVTFQITAEGARAWTDVVVIDPETGARNKVGDAISPIDAAYTPRGWRGGP</sequence>
<dbReference type="Proteomes" id="UP001597045">
    <property type="component" value="Unassembled WGS sequence"/>
</dbReference>
<dbReference type="InterPro" id="IPR011048">
    <property type="entry name" value="Haem_d1_sf"/>
</dbReference>
<proteinExistence type="predicted"/>
<accession>A0ABW3MPI1</accession>
<feature type="non-terminal residue" evidence="1">
    <location>
        <position position="173"/>
    </location>
</feature>
<name>A0ABW3MPI1_9PSEU</name>
<evidence type="ECO:0008006" key="3">
    <source>
        <dbReference type="Google" id="ProtNLM"/>
    </source>
</evidence>
<reference evidence="2" key="1">
    <citation type="journal article" date="2019" name="Int. J. Syst. Evol. Microbiol.">
        <title>The Global Catalogue of Microorganisms (GCM) 10K type strain sequencing project: providing services to taxonomists for standard genome sequencing and annotation.</title>
        <authorList>
            <consortium name="The Broad Institute Genomics Platform"/>
            <consortium name="The Broad Institute Genome Sequencing Center for Infectious Disease"/>
            <person name="Wu L."/>
            <person name="Ma J."/>
        </authorList>
    </citation>
    <scope>NUCLEOTIDE SEQUENCE [LARGE SCALE GENOMIC DNA]</scope>
    <source>
        <strain evidence="2">JCM 31486</strain>
    </source>
</reference>